<comment type="similarity">
    <text evidence="1">Belongs to the type-B carboxylesterase/lipase family.</text>
</comment>
<dbReference type="Pfam" id="PF00135">
    <property type="entry name" value="COesterase"/>
    <property type="match status" value="1"/>
</dbReference>
<reference evidence="8" key="1">
    <citation type="submission" date="2025-08" db="UniProtKB">
        <authorList>
            <consortium name="RefSeq"/>
        </authorList>
    </citation>
    <scope>IDENTIFICATION</scope>
    <source>
        <tissue evidence="8">Total insect</tissue>
    </source>
</reference>
<feature type="domain" description="Carboxylesterase type B" evidence="6">
    <location>
        <begin position="129"/>
        <end position="688"/>
    </location>
</feature>
<dbReference type="Gene3D" id="3.40.50.1820">
    <property type="entry name" value="alpha/beta hydrolase"/>
    <property type="match status" value="1"/>
</dbReference>
<dbReference type="InterPro" id="IPR019819">
    <property type="entry name" value="Carboxylesterase_B_CS"/>
</dbReference>
<evidence type="ECO:0000313" key="8">
    <source>
        <dbReference type="RefSeq" id="XP_034251245.1"/>
    </source>
</evidence>
<evidence type="ECO:0000256" key="2">
    <source>
        <dbReference type="ARBA" id="ARBA00022487"/>
    </source>
</evidence>
<feature type="compositionally biased region" description="Low complexity" evidence="5">
    <location>
        <begin position="11"/>
        <end position="27"/>
    </location>
</feature>
<gene>
    <name evidence="8" type="primary">LOC117651369</name>
</gene>
<evidence type="ECO:0000256" key="1">
    <source>
        <dbReference type="ARBA" id="ARBA00005964"/>
    </source>
</evidence>
<accession>A0A6P9A1F6</accession>
<keyword evidence="3" id="KW-0378">Hydrolase</keyword>
<evidence type="ECO:0000256" key="4">
    <source>
        <dbReference type="ARBA" id="ARBA00023180"/>
    </source>
</evidence>
<evidence type="ECO:0000256" key="3">
    <source>
        <dbReference type="ARBA" id="ARBA00022801"/>
    </source>
</evidence>
<dbReference type="Proteomes" id="UP000515158">
    <property type="component" value="Unplaced"/>
</dbReference>
<keyword evidence="7" id="KW-1185">Reference proteome</keyword>
<dbReference type="GeneID" id="117651369"/>
<dbReference type="InParanoid" id="A0A6P9A1F6"/>
<feature type="region of interest" description="Disordered" evidence="5">
    <location>
        <begin position="1"/>
        <end position="66"/>
    </location>
</feature>
<dbReference type="PANTHER" id="PTHR43142:SF1">
    <property type="entry name" value="CARBOXYLIC ESTER HYDROLASE"/>
    <property type="match status" value="1"/>
</dbReference>
<dbReference type="InterPro" id="IPR019826">
    <property type="entry name" value="Carboxylesterase_B_AS"/>
</dbReference>
<sequence length="702" mass="78696">MEQFDDVDAVSRSCSWCSSGESSCSASTMKPAGGPNSPEGHTERRRLRFRERPPSRAQGQGRARRPCSTQLNFLSENTCEVLRPGPGPINALPHLAYKRPPRASAGVISTCHTESSLANFFGTSCGSGPVVRICEGRLRGRTLRTEGNTTYYSFQGIPYARPPLRELRFQAPRAPRKWHGIRDAGKEGPCCKQPKVRIRPLPRSWSFRDVAAFVAVMPNLFRRFTKMFCGSEDCLYLNVYTPELPSHADYIDLRPVLVWIHGGGFLVGDGDADVYGPDYFLEMGIVVVTINYRLGPFGFLAVGTEAAPGNAGLKDQVQALRWVKRSIANFGGDPNRVTLYGESAGAAAVHLHTLSPLSRGLFHGVIAGSGSALHDWAITNQQVSKARELARYLGIHTNNEDRLVNALKRESSDRILTGLLSMRNQERFVGNELAFLPVVEPDLPGAFLCEDPASILRRGGQAPVPMMTGANSREGLLWLIGNPTSNRHNPESDAEMAKLNKRLVDQPFLSDFMFNAMSPVDREECHFEIMQCYFGFKKLSKETLSKFIDLFGDICFINPLYDVTKAHATRRSPVYVYHMSFDGNLGFFKRLLGLKHYPGVAHSDELGYLFRVRVLPDTPISPEDDLHRRRLLKLWSNFIHTGNPTPDDGASLGVLWTPTWRRNQMNFLEIGETLYMRKDPPNERMIFWDSIYHRYLGRPLIS</sequence>
<dbReference type="InterPro" id="IPR029058">
    <property type="entry name" value="AB_hydrolase_fold"/>
</dbReference>
<proteinExistence type="inferred from homology"/>
<keyword evidence="2" id="KW-0719">Serine esterase</keyword>
<keyword evidence="4" id="KW-0325">Glycoprotein</keyword>
<dbReference type="PROSITE" id="PS00941">
    <property type="entry name" value="CARBOXYLESTERASE_B_2"/>
    <property type="match status" value="1"/>
</dbReference>
<evidence type="ECO:0000313" key="7">
    <source>
        <dbReference type="Proteomes" id="UP000515158"/>
    </source>
</evidence>
<dbReference type="InterPro" id="IPR002018">
    <property type="entry name" value="CarbesteraseB"/>
</dbReference>
<organism evidence="8">
    <name type="scientific">Thrips palmi</name>
    <name type="common">Melon thrips</name>
    <dbReference type="NCBI Taxonomy" id="161013"/>
    <lineage>
        <taxon>Eukaryota</taxon>
        <taxon>Metazoa</taxon>
        <taxon>Ecdysozoa</taxon>
        <taxon>Arthropoda</taxon>
        <taxon>Hexapoda</taxon>
        <taxon>Insecta</taxon>
        <taxon>Pterygota</taxon>
        <taxon>Neoptera</taxon>
        <taxon>Paraneoptera</taxon>
        <taxon>Thysanoptera</taxon>
        <taxon>Terebrantia</taxon>
        <taxon>Thripoidea</taxon>
        <taxon>Thripidae</taxon>
        <taxon>Thrips</taxon>
    </lineage>
</organism>
<dbReference type="PANTHER" id="PTHR43142">
    <property type="entry name" value="CARBOXYLIC ESTER HYDROLASE"/>
    <property type="match status" value="1"/>
</dbReference>
<dbReference type="AlphaFoldDB" id="A0A6P9A1F6"/>
<protein>
    <submittedName>
        <fullName evidence="8">Esterase FE4-like isoform X1</fullName>
    </submittedName>
</protein>
<name>A0A6P9A1F6_THRPL</name>
<evidence type="ECO:0000256" key="5">
    <source>
        <dbReference type="SAM" id="MobiDB-lite"/>
    </source>
</evidence>
<dbReference type="SUPFAM" id="SSF53474">
    <property type="entry name" value="alpha/beta-Hydrolases"/>
    <property type="match status" value="1"/>
</dbReference>
<dbReference type="PROSITE" id="PS00122">
    <property type="entry name" value="CARBOXYLESTERASE_B_1"/>
    <property type="match status" value="1"/>
</dbReference>
<dbReference type="OrthoDB" id="19653at2759"/>
<dbReference type="RefSeq" id="XP_034251245.1">
    <property type="nucleotide sequence ID" value="XM_034395354.1"/>
</dbReference>
<dbReference type="GO" id="GO:0052689">
    <property type="term" value="F:carboxylic ester hydrolase activity"/>
    <property type="evidence" value="ECO:0007669"/>
    <property type="project" value="UniProtKB-KW"/>
</dbReference>
<dbReference type="KEGG" id="tpal:117651369"/>
<evidence type="ECO:0000259" key="6">
    <source>
        <dbReference type="Pfam" id="PF00135"/>
    </source>
</evidence>